<protein>
    <submittedName>
        <fullName evidence="1">Uncharacterized protein</fullName>
    </submittedName>
</protein>
<dbReference type="OrthoDB" id="3473305at2759"/>
<proteinExistence type="predicted"/>
<evidence type="ECO:0000313" key="1">
    <source>
        <dbReference type="EMBL" id="KAF1971554.1"/>
    </source>
</evidence>
<dbReference type="AlphaFoldDB" id="A0A6A5V3F0"/>
<name>A0A6A5V3F0_9PLEO</name>
<sequence>MPLPFNIEETARRLAHHRAQVLLLEQIISEWQAHRTFHPFPRLPTELRARIHSAYLTSTINPPDRCLASLLQLMPLAQACRLARTEFLDTAMRDFILPFQVRHMFKTRQQLGLPHRRDIRAFELARPSASFFNESSNEELAQVRRVKITPPFAAPEGDSWGW</sequence>
<organism evidence="1 2">
    <name type="scientific">Bimuria novae-zelandiae CBS 107.79</name>
    <dbReference type="NCBI Taxonomy" id="1447943"/>
    <lineage>
        <taxon>Eukaryota</taxon>
        <taxon>Fungi</taxon>
        <taxon>Dikarya</taxon>
        <taxon>Ascomycota</taxon>
        <taxon>Pezizomycotina</taxon>
        <taxon>Dothideomycetes</taxon>
        <taxon>Pleosporomycetidae</taxon>
        <taxon>Pleosporales</taxon>
        <taxon>Massarineae</taxon>
        <taxon>Didymosphaeriaceae</taxon>
        <taxon>Bimuria</taxon>
    </lineage>
</organism>
<gene>
    <name evidence="1" type="ORF">BU23DRAFT_555738</name>
</gene>
<reference evidence="1" key="1">
    <citation type="journal article" date="2020" name="Stud. Mycol.">
        <title>101 Dothideomycetes genomes: a test case for predicting lifestyles and emergence of pathogens.</title>
        <authorList>
            <person name="Haridas S."/>
            <person name="Albert R."/>
            <person name="Binder M."/>
            <person name="Bloem J."/>
            <person name="Labutti K."/>
            <person name="Salamov A."/>
            <person name="Andreopoulos B."/>
            <person name="Baker S."/>
            <person name="Barry K."/>
            <person name="Bills G."/>
            <person name="Bluhm B."/>
            <person name="Cannon C."/>
            <person name="Castanera R."/>
            <person name="Culley D."/>
            <person name="Daum C."/>
            <person name="Ezra D."/>
            <person name="Gonzalez J."/>
            <person name="Henrissat B."/>
            <person name="Kuo A."/>
            <person name="Liang C."/>
            <person name="Lipzen A."/>
            <person name="Lutzoni F."/>
            <person name="Magnuson J."/>
            <person name="Mondo S."/>
            <person name="Nolan M."/>
            <person name="Ohm R."/>
            <person name="Pangilinan J."/>
            <person name="Park H.-J."/>
            <person name="Ramirez L."/>
            <person name="Alfaro M."/>
            <person name="Sun H."/>
            <person name="Tritt A."/>
            <person name="Yoshinaga Y."/>
            <person name="Zwiers L.-H."/>
            <person name="Turgeon B."/>
            <person name="Goodwin S."/>
            <person name="Spatafora J."/>
            <person name="Crous P."/>
            <person name="Grigoriev I."/>
        </authorList>
    </citation>
    <scope>NUCLEOTIDE SEQUENCE</scope>
    <source>
        <strain evidence="1">CBS 107.79</strain>
    </source>
</reference>
<dbReference type="Proteomes" id="UP000800036">
    <property type="component" value="Unassembled WGS sequence"/>
</dbReference>
<accession>A0A6A5V3F0</accession>
<evidence type="ECO:0000313" key="2">
    <source>
        <dbReference type="Proteomes" id="UP000800036"/>
    </source>
</evidence>
<keyword evidence="2" id="KW-1185">Reference proteome</keyword>
<dbReference type="EMBL" id="ML976692">
    <property type="protein sequence ID" value="KAF1971554.1"/>
    <property type="molecule type" value="Genomic_DNA"/>
</dbReference>